<dbReference type="EMBL" id="HACG01015874">
    <property type="protein sequence ID" value="CEK62739.1"/>
    <property type="molecule type" value="Transcribed_RNA"/>
</dbReference>
<feature type="non-terminal residue" evidence="1">
    <location>
        <position position="128"/>
    </location>
</feature>
<name>A0A0B6Z2C3_9EUPU</name>
<accession>A0A0B6Z2C3</accession>
<protein>
    <submittedName>
        <fullName evidence="1">Uncharacterized protein</fullName>
    </submittedName>
</protein>
<evidence type="ECO:0000313" key="1">
    <source>
        <dbReference type="EMBL" id="CEK62739.1"/>
    </source>
</evidence>
<organism evidence="1">
    <name type="scientific">Arion vulgaris</name>
    <dbReference type="NCBI Taxonomy" id="1028688"/>
    <lineage>
        <taxon>Eukaryota</taxon>
        <taxon>Metazoa</taxon>
        <taxon>Spiralia</taxon>
        <taxon>Lophotrochozoa</taxon>
        <taxon>Mollusca</taxon>
        <taxon>Gastropoda</taxon>
        <taxon>Heterobranchia</taxon>
        <taxon>Euthyneura</taxon>
        <taxon>Panpulmonata</taxon>
        <taxon>Eupulmonata</taxon>
        <taxon>Stylommatophora</taxon>
        <taxon>Helicina</taxon>
        <taxon>Arionoidea</taxon>
        <taxon>Arionidae</taxon>
        <taxon>Arion</taxon>
    </lineage>
</organism>
<dbReference type="AlphaFoldDB" id="A0A0B6Z2C3"/>
<reference evidence="1" key="1">
    <citation type="submission" date="2014-12" db="EMBL/GenBank/DDBJ databases">
        <title>Insight into the proteome of Arion vulgaris.</title>
        <authorList>
            <person name="Aradska J."/>
            <person name="Bulat T."/>
            <person name="Smidak R."/>
            <person name="Sarate P."/>
            <person name="Gangsoo J."/>
            <person name="Sialana F."/>
            <person name="Bilban M."/>
            <person name="Lubec G."/>
        </authorList>
    </citation>
    <scope>NUCLEOTIDE SEQUENCE</scope>
    <source>
        <tissue evidence="1">Skin</tissue>
    </source>
</reference>
<sequence length="128" mass="14495">KYRYKRVKMDPTLYCLFDLKSAPVAFQKVKSDATTSNTHICTLQSKKQVEQIVFFTHGQWRYANDDLTIDIFAVNKTNGGQRLCTLSKLQSCFQWTNTVSSVQLPKSSVITLEAVFMTSISGLVSDEN</sequence>
<proteinExistence type="predicted"/>
<gene>
    <name evidence="1" type="primary">ORF46031</name>
</gene>
<feature type="non-terminal residue" evidence="1">
    <location>
        <position position="1"/>
    </location>
</feature>